<feature type="domain" description="CYTH" evidence="1">
    <location>
        <begin position="3"/>
        <end position="182"/>
    </location>
</feature>
<reference evidence="2 3" key="1">
    <citation type="submission" date="2016-10" db="EMBL/GenBank/DDBJ databases">
        <authorList>
            <person name="de Groot N.N."/>
        </authorList>
    </citation>
    <scope>NUCLEOTIDE SEQUENCE [LARGE SCALE GENOMIC DNA]</scope>
    <source>
        <strain evidence="2 3">CPCC 201354</strain>
    </source>
</reference>
<protein>
    <submittedName>
        <fullName evidence="2">Adenylate cyclase, class 2</fullName>
    </submittedName>
</protein>
<dbReference type="EMBL" id="FNCN01000001">
    <property type="protein sequence ID" value="SDF99768.1"/>
    <property type="molecule type" value="Genomic_DNA"/>
</dbReference>
<dbReference type="InterPro" id="IPR033469">
    <property type="entry name" value="CYTH-like_dom_sf"/>
</dbReference>
<accession>A0A1G7QMQ6</accession>
<proteinExistence type="predicted"/>
<evidence type="ECO:0000313" key="2">
    <source>
        <dbReference type="EMBL" id="SDF99768.1"/>
    </source>
</evidence>
<name>A0A1G7QMQ6_9ACTN</name>
<evidence type="ECO:0000259" key="1">
    <source>
        <dbReference type="PROSITE" id="PS51707"/>
    </source>
</evidence>
<keyword evidence="3" id="KW-1185">Reference proteome</keyword>
<dbReference type="Pfam" id="PF01928">
    <property type="entry name" value="CYTH"/>
    <property type="match status" value="1"/>
</dbReference>
<dbReference type="AlphaFoldDB" id="A0A1G7QMQ6"/>
<dbReference type="PANTHER" id="PTHR21028">
    <property type="entry name" value="SI:CH211-156B7.4"/>
    <property type="match status" value="1"/>
</dbReference>
<dbReference type="PANTHER" id="PTHR21028:SF2">
    <property type="entry name" value="CYTH DOMAIN-CONTAINING PROTEIN"/>
    <property type="match status" value="1"/>
</dbReference>
<dbReference type="SUPFAM" id="SSF55154">
    <property type="entry name" value="CYTH-like phosphatases"/>
    <property type="match status" value="1"/>
</dbReference>
<dbReference type="InterPro" id="IPR008173">
    <property type="entry name" value="Adenylyl_cyclase_CyaB"/>
</dbReference>
<dbReference type="CDD" id="cd07890">
    <property type="entry name" value="CYTH-like_AC_IV-like"/>
    <property type="match status" value="1"/>
</dbReference>
<dbReference type="NCBIfam" id="TIGR00318">
    <property type="entry name" value="cyaB"/>
    <property type="match status" value="1"/>
</dbReference>
<dbReference type="RefSeq" id="WP_176955192.1">
    <property type="nucleotide sequence ID" value="NZ_FNCN01000001.1"/>
</dbReference>
<evidence type="ECO:0000313" key="3">
    <source>
        <dbReference type="Proteomes" id="UP000198923"/>
    </source>
</evidence>
<dbReference type="Gene3D" id="2.40.320.10">
    <property type="entry name" value="Hypothetical Protein Pfu-838710-001"/>
    <property type="match status" value="1"/>
</dbReference>
<dbReference type="Proteomes" id="UP000198923">
    <property type="component" value="Unassembled WGS sequence"/>
</dbReference>
<gene>
    <name evidence="2" type="ORF">SAMN05421505_10148</name>
</gene>
<dbReference type="SMART" id="SM01118">
    <property type="entry name" value="CYTH"/>
    <property type="match status" value="1"/>
</dbReference>
<dbReference type="InterPro" id="IPR023577">
    <property type="entry name" value="CYTH_domain"/>
</dbReference>
<organism evidence="2 3">
    <name type="scientific">Sinosporangium album</name>
    <dbReference type="NCBI Taxonomy" id="504805"/>
    <lineage>
        <taxon>Bacteria</taxon>
        <taxon>Bacillati</taxon>
        <taxon>Actinomycetota</taxon>
        <taxon>Actinomycetes</taxon>
        <taxon>Streptosporangiales</taxon>
        <taxon>Streptosporangiaceae</taxon>
        <taxon>Sinosporangium</taxon>
    </lineage>
</organism>
<dbReference type="PROSITE" id="PS51707">
    <property type="entry name" value="CYTH"/>
    <property type="match status" value="1"/>
</dbReference>
<dbReference type="STRING" id="504805.SAMN05421505_10148"/>
<sequence>MQYIEVEQKFRLLSPVDDLKATLAARGAKAGESSRQVDTYYNAPHRDFLKGGVISEWLRIRQEEGHASLNFKRWYPLEEPIKTHCDEYESAISDAEAVRRTLAAMDFAELTVVDKSREEWHLDSIALAFDTVADLGNFVEFEFKGEADSVEQATAAITAFIESLDVELGERINAGYPHMTLGLHPAV</sequence>